<evidence type="ECO:0000256" key="1">
    <source>
        <dbReference type="SAM" id="MobiDB-lite"/>
    </source>
</evidence>
<organism evidence="2 3">
    <name type="scientific">Chara braunii</name>
    <name type="common">Braun's stonewort</name>
    <dbReference type="NCBI Taxonomy" id="69332"/>
    <lineage>
        <taxon>Eukaryota</taxon>
        <taxon>Viridiplantae</taxon>
        <taxon>Streptophyta</taxon>
        <taxon>Charophyceae</taxon>
        <taxon>Charales</taxon>
        <taxon>Characeae</taxon>
        <taxon>Chara</taxon>
    </lineage>
</organism>
<dbReference type="Proteomes" id="UP000265515">
    <property type="component" value="Unassembled WGS sequence"/>
</dbReference>
<proteinExistence type="predicted"/>
<dbReference type="AlphaFoldDB" id="A0A388LVP7"/>
<gene>
    <name evidence="2" type="ORF">CBR_g41324</name>
</gene>
<comment type="caution">
    <text evidence="2">The sequence shown here is derived from an EMBL/GenBank/DDBJ whole genome shotgun (WGS) entry which is preliminary data.</text>
</comment>
<evidence type="ECO:0000313" key="3">
    <source>
        <dbReference type="Proteomes" id="UP000265515"/>
    </source>
</evidence>
<keyword evidence="3" id="KW-1185">Reference proteome</keyword>
<dbReference type="EMBL" id="BFEA01000559">
    <property type="protein sequence ID" value="GBG86331.1"/>
    <property type="molecule type" value="Genomic_DNA"/>
</dbReference>
<feature type="compositionally biased region" description="Basic and acidic residues" evidence="1">
    <location>
        <begin position="151"/>
        <end position="176"/>
    </location>
</feature>
<protein>
    <submittedName>
        <fullName evidence="2">Uncharacterized protein</fullName>
    </submittedName>
</protein>
<dbReference type="Gramene" id="GBG86331">
    <property type="protein sequence ID" value="GBG86331"/>
    <property type="gene ID" value="CBR_g41324"/>
</dbReference>
<evidence type="ECO:0000313" key="2">
    <source>
        <dbReference type="EMBL" id="GBG86331.1"/>
    </source>
</evidence>
<sequence>MEKTVEIDEQWSVMRAMQELTMDPTTGTAGGEGEIPSKVGPLGKLFDLVGGDCLEKLGLYRKQESSDDEEEIDKGNDHERVDVNCRGVVAREETVGYNPRKDQGGGNEQAHCAADEVNVEDNNGGGAQEEVSSSGNGIGDGGGAAGGGGEAGEKIRRDLGNDVVLPDEKQQQEGEKTAQGPVEQKPEVEDGEIG</sequence>
<feature type="compositionally biased region" description="Basic and acidic residues" evidence="1">
    <location>
        <begin position="91"/>
        <end position="103"/>
    </location>
</feature>
<reference evidence="2 3" key="1">
    <citation type="journal article" date="2018" name="Cell">
        <title>The Chara Genome: Secondary Complexity and Implications for Plant Terrestrialization.</title>
        <authorList>
            <person name="Nishiyama T."/>
            <person name="Sakayama H."/>
            <person name="Vries J.D."/>
            <person name="Buschmann H."/>
            <person name="Saint-Marcoux D."/>
            <person name="Ullrich K.K."/>
            <person name="Haas F.B."/>
            <person name="Vanderstraeten L."/>
            <person name="Becker D."/>
            <person name="Lang D."/>
            <person name="Vosolsobe S."/>
            <person name="Rombauts S."/>
            <person name="Wilhelmsson P.K.I."/>
            <person name="Janitza P."/>
            <person name="Kern R."/>
            <person name="Heyl A."/>
            <person name="Rumpler F."/>
            <person name="Villalobos L.I.A.C."/>
            <person name="Clay J.M."/>
            <person name="Skokan R."/>
            <person name="Toyoda A."/>
            <person name="Suzuki Y."/>
            <person name="Kagoshima H."/>
            <person name="Schijlen E."/>
            <person name="Tajeshwar N."/>
            <person name="Catarino B."/>
            <person name="Hetherington A.J."/>
            <person name="Saltykova A."/>
            <person name="Bonnot C."/>
            <person name="Breuninger H."/>
            <person name="Symeonidi A."/>
            <person name="Radhakrishnan G.V."/>
            <person name="Van Nieuwerburgh F."/>
            <person name="Deforce D."/>
            <person name="Chang C."/>
            <person name="Karol K.G."/>
            <person name="Hedrich R."/>
            <person name="Ulvskov P."/>
            <person name="Glockner G."/>
            <person name="Delwiche C.F."/>
            <person name="Petrasek J."/>
            <person name="Van de Peer Y."/>
            <person name="Friml J."/>
            <person name="Beilby M."/>
            <person name="Dolan L."/>
            <person name="Kohara Y."/>
            <person name="Sugano S."/>
            <person name="Fujiyama A."/>
            <person name="Delaux P.-M."/>
            <person name="Quint M."/>
            <person name="TheiBen G."/>
            <person name="Hagemann M."/>
            <person name="Harholt J."/>
            <person name="Dunand C."/>
            <person name="Zachgo S."/>
            <person name="Langdale J."/>
            <person name="Maumus F."/>
            <person name="Straeten D.V.D."/>
            <person name="Gould S.B."/>
            <person name="Rensing S.A."/>
        </authorList>
    </citation>
    <scope>NUCLEOTIDE SEQUENCE [LARGE SCALE GENOMIC DNA]</scope>
    <source>
        <strain evidence="2 3">S276</strain>
    </source>
</reference>
<feature type="region of interest" description="Disordered" evidence="1">
    <location>
        <begin position="91"/>
        <end position="194"/>
    </location>
</feature>
<feature type="compositionally biased region" description="Gly residues" evidence="1">
    <location>
        <begin position="136"/>
        <end position="150"/>
    </location>
</feature>
<name>A0A388LVP7_CHABU</name>
<accession>A0A388LVP7</accession>